<evidence type="ECO:0000313" key="1">
    <source>
        <dbReference type="EMBL" id="GAJ04802.1"/>
    </source>
</evidence>
<proteinExistence type="predicted"/>
<organism evidence="1">
    <name type="scientific">marine sediment metagenome</name>
    <dbReference type="NCBI Taxonomy" id="412755"/>
    <lineage>
        <taxon>unclassified sequences</taxon>
        <taxon>metagenomes</taxon>
        <taxon>ecological metagenomes</taxon>
    </lineage>
</organism>
<feature type="non-terminal residue" evidence="1">
    <location>
        <position position="1"/>
    </location>
</feature>
<gene>
    <name evidence="1" type="ORF">S12H4_48522</name>
</gene>
<accession>X1UMH6</accession>
<protein>
    <submittedName>
        <fullName evidence="1">Uncharacterized protein</fullName>
    </submittedName>
</protein>
<feature type="non-terminal residue" evidence="1">
    <location>
        <position position="248"/>
    </location>
</feature>
<dbReference type="AlphaFoldDB" id="X1UMH6"/>
<name>X1UMH6_9ZZZZ</name>
<sequence length="248" mass="27688">PEGKRWTETPPYEIAPSLYKEVIEPELGPVVMPAIPPARQFRMAIEEGLIPEGSTFLGIEDEKIKYMPPMGLAPGEAARAMYAIFPERGVVGQILDYASRDPEGFVEELLEAGRDEVTETILKFFGATEAEIGEIFGEAVAVPEVPTEGLEIELTPPVYAEEAPQPPKIAKVMPDYSVWVDDKKEGTLDPETGQFVPEGSLWRSIWERVKLFGLGVMQPIKYVGQFNAFLFLLKPEELGNIKEVWDNY</sequence>
<reference evidence="1" key="1">
    <citation type="journal article" date="2014" name="Front. Microbiol.">
        <title>High frequency of phylogenetically diverse reductive dehalogenase-homologous genes in deep subseafloor sedimentary metagenomes.</title>
        <authorList>
            <person name="Kawai M."/>
            <person name="Futagami T."/>
            <person name="Toyoda A."/>
            <person name="Takaki Y."/>
            <person name="Nishi S."/>
            <person name="Hori S."/>
            <person name="Arai W."/>
            <person name="Tsubouchi T."/>
            <person name="Morono Y."/>
            <person name="Uchiyama I."/>
            <person name="Ito T."/>
            <person name="Fujiyama A."/>
            <person name="Inagaki F."/>
            <person name="Takami H."/>
        </authorList>
    </citation>
    <scope>NUCLEOTIDE SEQUENCE</scope>
    <source>
        <strain evidence="1">Expedition CK06-06</strain>
    </source>
</reference>
<dbReference type="EMBL" id="BARW01030334">
    <property type="protein sequence ID" value="GAJ04802.1"/>
    <property type="molecule type" value="Genomic_DNA"/>
</dbReference>
<comment type="caution">
    <text evidence="1">The sequence shown here is derived from an EMBL/GenBank/DDBJ whole genome shotgun (WGS) entry which is preliminary data.</text>
</comment>